<proteinExistence type="predicted"/>
<evidence type="ECO:0000313" key="1">
    <source>
        <dbReference type="EMBL" id="WET63633.1"/>
    </source>
</evidence>
<dbReference type="AlphaFoldDB" id="A0AAX3QPW9"/>
<evidence type="ECO:0000313" key="2">
    <source>
        <dbReference type="Proteomes" id="UP001221009"/>
    </source>
</evidence>
<sequence>MKKLMISMLAMAAMVSCTNEIEGPDQPQVNQNEPVEIKLNAGVGTITTKAPVNDLATPLNILFWRPADATEAAWGTGSSLFAKTAATSGVITFYTDAGRTTEAKQYYNADATKKSWLAGCYLGTATDPTMQNGVVEFTIDGQNDVMATDGASGIKTDGNGFSDFTFNHQLSKLKFTVAIKEGDDADKIKEVFGKVTEIAISEQNTDLKLTLAATPSLALATTPKTGQFTITPSLDITAAAELGNVLLYPDNALGKTGKPIKLVVKTENNTTGINVDVIIGDGSTGLAKNTLYNVTLTFSSSTISATAVLGTWSEGTGAGEVK</sequence>
<gene>
    <name evidence="1" type="ORF">P2T59_18295</name>
</gene>
<organism evidence="1 2">
    <name type="scientific">Parabacteroides distasonis</name>
    <dbReference type="NCBI Taxonomy" id="823"/>
    <lineage>
        <taxon>Bacteria</taxon>
        <taxon>Pseudomonadati</taxon>
        <taxon>Bacteroidota</taxon>
        <taxon>Bacteroidia</taxon>
        <taxon>Bacteroidales</taxon>
        <taxon>Tannerellaceae</taxon>
        <taxon>Parabacteroides</taxon>
    </lineage>
</organism>
<accession>A0AAX3QPW9</accession>
<dbReference type="PROSITE" id="PS51257">
    <property type="entry name" value="PROKAR_LIPOPROTEIN"/>
    <property type="match status" value="1"/>
</dbReference>
<dbReference type="EMBL" id="CP120353">
    <property type="protein sequence ID" value="WET63633.1"/>
    <property type="molecule type" value="Genomic_DNA"/>
</dbReference>
<name>A0AAX3QPW9_PARDI</name>
<protein>
    <submittedName>
        <fullName evidence="1">Fimbrillin family protein</fullName>
    </submittedName>
</protein>
<dbReference type="RefSeq" id="WP_147378357.1">
    <property type="nucleotide sequence ID" value="NZ_CP120353.1"/>
</dbReference>
<reference evidence="1" key="1">
    <citation type="submission" date="2023-03" db="EMBL/GenBank/DDBJ databases">
        <title>Parabacteroides distasonis, a bacteria resistant against UC.</title>
        <authorList>
            <person name="Dai W."/>
        </authorList>
    </citation>
    <scope>NUCLEOTIDE SEQUENCE</scope>
    <source>
        <strain evidence="1">F1-28</strain>
    </source>
</reference>
<dbReference type="Proteomes" id="UP001221009">
    <property type="component" value="Chromosome"/>
</dbReference>